<proteinExistence type="predicted"/>
<comment type="caution">
    <text evidence="1">The sequence shown here is derived from an EMBL/GenBank/DDBJ whole genome shotgun (WGS) entry which is preliminary data.</text>
</comment>
<accession>A0ABU7AQM7</accession>
<protein>
    <recommendedName>
        <fullName evidence="3">Secreted protein</fullName>
    </recommendedName>
</protein>
<dbReference type="Proteomes" id="UP001345963">
    <property type="component" value="Unassembled WGS sequence"/>
</dbReference>
<evidence type="ECO:0000313" key="2">
    <source>
        <dbReference type="Proteomes" id="UP001345963"/>
    </source>
</evidence>
<dbReference type="EMBL" id="JAHUTI010024164">
    <property type="protein sequence ID" value="MED6240432.1"/>
    <property type="molecule type" value="Genomic_DNA"/>
</dbReference>
<keyword evidence="2" id="KW-1185">Reference proteome</keyword>
<evidence type="ECO:0008006" key="3">
    <source>
        <dbReference type="Google" id="ProtNLM"/>
    </source>
</evidence>
<organism evidence="1 2">
    <name type="scientific">Ataeniobius toweri</name>
    <dbReference type="NCBI Taxonomy" id="208326"/>
    <lineage>
        <taxon>Eukaryota</taxon>
        <taxon>Metazoa</taxon>
        <taxon>Chordata</taxon>
        <taxon>Craniata</taxon>
        <taxon>Vertebrata</taxon>
        <taxon>Euteleostomi</taxon>
        <taxon>Actinopterygii</taxon>
        <taxon>Neopterygii</taxon>
        <taxon>Teleostei</taxon>
        <taxon>Neoteleostei</taxon>
        <taxon>Acanthomorphata</taxon>
        <taxon>Ovalentaria</taxon>
        <taxon>Atherinomorphae</taxon>
        <taxon>Cyprinodontiformes</taxon>
        <taxon>Goodeidae</taxon>
        <taxon>Ataeniobius</taxon>
    </lineage>
</organism>
<sequence>MKGNACSHFTSDQASLSLLSLIKCFSVSLFCCRQKQEVIGRVSRPTGRLLQLTNTSSFLTAPAKARQIFAFCPESGELSLLQEHVCSHVGKHGTGCYFCPCRREGAPQLFFREILQK</sequence>
<evidence type="ECO:0000313" key="1">
    <source>
        <dbReference type="EMBL" id="MED6240432.1"/>
    </source>
</evidence>
<gene>
    <name evidence="1" type="ORF">ATANTOWER_021045</name>
</gene>
<name>A0ABU7AQM7_9TELE</name>
<reference evidence="1 2" key="1">
    <citation type="submission" date="2021-07" db="EMBL/GenBank/DDBJ databases">
        <authorList>
            <person name="Palmer J.M."/>
        </authorList>
    </citation>
    <scope>NUCLEOTIDE SEQUENCE [LARGE SCALE GENOMIC DNA]</scope>
    <source>
        <strain evidence="1 2">AT_MEX2019</strain>
        <tissue evidence="1">Muscle</tissue>
    </source>
</reference>